<dbReference type="InterPro" id="IPR011047">
    <property type="entry name" value="Quinoprotein_ADH-like_sf"/>
</dbReference>
<dbReference type="InterPro" id="IPR001680">
    <property type="entry name" value="WD40_rpt"/>
</dbReference>
<dbReference type="EMBL" id="BIFS01000002">
    <property type="protein sequence ID" value="GCE22744.1"/>
    <property type="molecule type" value="Genomic_DNA"/>
</dbReference>
<feature type="region of interest" description="Disordered" evidence="2">
    <location>
        <begin position="1"/>
        <end position="22"/>
    </location>
</feature>
<dbReference type="SUPFAM" id="SSF50998">
    <property type="entry name" value="Quinoprotein alcohol dehydrogenase-like"/>
    <property type="match status" value="1"/>
</dbReference>
<dbReference type="PROSITE" id="PS50082">
    <property type="entry name" value="WD_REPEATS_2"/>
    <property type="match status" value="1"/>
</dbReference>
<sequence>MRNSIANASPQSATRQGVGPSGKKLTRVNRFDVYALRIILLGAVLLPVIVVGSLLLQSFASIQASGKVGKTMFTYNGPSTGGVYAASWSPLGDRVASASSNVQIWDALTGAHTVTLNTKGAAATALAWSPDGKYLVTGSSEIAIWDAQSGNQKFVYTTQAQKHNSHGTLHVSALAWSPDHTMIATAYTYLGEAKNAGTQLASWVDIWNATTGKTLFTYRGHKKDVLSIAWSSDSKRIASAGADGVLAVWDATKGSNVIKYATAGKVTSVAWSPDDKFLVSASNSVQIWNVKNANRPVGVLDTHAGKTTLVAWSPDGNFIATANTSVHIWNAGSGNEVFNYTEHTNPISSLSWSPDAKYLASSDNAPTGTTNGPGVIKIWQAS</sequence>
<dbReference type="OrthoDB" id="134501at2"/>
<dbReference type="Pfam" id="PF12894">
    <property type="entry name" value="ANAPC4_WD40"/>
    <property type="match status" value="2"/>
</dbReference>
<dbReference type="Pfam" id="PF00400">
    <property type="entry name" value="WD40"/>
    <property type="match status" value="1"/>
</dbReference>
<keyword evidence="3" id="KW-0812">Transmembrane</keyword>
<keyword evidence="3" id="KW-1133">Transmembrane helix</keyword>
<dbReference type="AlphaFoldDB" id="A0A402AUH3"/>
<feature type="domain" description="Anaphase-promoting complex subunit 4-like WD40" evidence="4">
    <location>
        <begin position="87"/>
        <end position="177"/>
    </location>
</feature>
<evidence type="ECO:0000313" key="5">
    <source>
        <dbReference type="EMBL" id="GCE22744.1"/>
    </source>
</evidence>
<keyword evidence="3" id="KW-0472">Membrane</keyword>
<evidence type="ECO:0000313" key="6">
    <source>
        <dbReference type="Proteomes" id="UP000287188"/>
    </source>
</evidence>
<organism evidence="5 6">
    <name type="scientific">Dictyobacter kobayashii</name>
    <dbReference type="NCBI Taxonomy" id="2014872"/>
    <lineage>
        <taxon>Bacteria</taxon>
        <taxon>Bacillati</taxon>
        <taxon>Chloroflexota</taxon>
        <taxon>Ktedonobacteria</taxon>
        <taxon>Ktedonobacterales</taxon>
        <taxon>Dictyobacteraceae</taxon>
        <taxon>Dictyobacter</taxon>
    </lineage>
</organism>
<proteinExistence type="predicted"/>
<reference evidence="6" key="1">
    <citation type="submission" date="2018-12" db="EMBL/GenBank/DDBJ databases">
        <title>Tengunoibacter tsumagoiensis gen. nov., sp. nov., Dictyobacter kobayashii sp. nov., D. alpinus sp. nov., and D. joshuensis sp. nov. and description of Dictyobacteraceae fam. nov. within the order Ktedonobacterales isolated from Tengu-no-mugimeshi.</title>
        <authorList>
            <person name="Wang C.M."/>
            <person name="Zheng Y."/>
            <person name="Sakai Y."/>
            <person name="Toyoda A."/>
            <person name="Minakuchi Y."/>
            <person name="Abe K."/>
            <person name="Yokota A."/>
            <person name="Yabe S."/>
        </authorList>
    </citation>
    <scope>NUCLEOTIDE SEQUENCE [LARGE SCALE GENOMIC DNA]</scope>
    <source>
        <strain evidence="6">Uno11</strain>
    </source>
</reference>
<dbReference type="PANTHER" id="PTHR19879:SF9">
    <property type="entry name" value="TRANSCRIPTION INITIATION FACTOR TFIID SUBUNIT 5"/>
    <property type="match status" value="1"/>
</dbReference>
<comment type="caution">
    <text evidence="5">The sequence shown here is derived from an EMBL/GenBank/DDBJ whole genome shotgun (WGS) entry which is preliminary data.</text>
</comment>
<feature type="repeat" description="WD" evidence="1">
    <location>
        <begin position="218"/>
        <end position="259"/>
    </location>
</feature>
<keyword evidence="1" id="KW-0853">WD repeat</keyword>
<dbReference type="Proteomes" id="UP000287188">
    <property type="component" value="Unassembled WGS sequence"/>
</dbReference>
<dbReference type="CDD" id="cd00200">
    <property type="entry name" value="WD40"/>
    <property type="match status" value="1"/>
</dbReference>
<dbReference type="PROSITE" id="PS50294">
    <property type="entry name" value="WD_REPEATS_REGION"/>
    <property type="match status" value="1"/>
</dbReference>
<dbReference type="InterPro" id="IPR015943">
    <property type="entry name" value="WD40/YVTN_repeat-like_dom_sf"/>
</dbReference>
<dbReference type="SMART" id="SM00320">
    <property type="entry name" value="WD40"/>
    <property type="match status" value="6"/>
</dbReference>
<feature type="transmembrane region" description="Helical" evidence="3">
    <location>
        <begin position="34"/>
        <end position="56"/>
    </location>
</feature>
<protein>
    <recommendedName>
        <fullName evidence="4">Anaphase-promoting complex subunit 4-like WD40 domain-containing protein</fullName>
    </recommendedName>
</protein>
<feature type="domain" description="Anaphase-promoting complex subunit 4-like WD40" evidence="4">
    <location>
        <begin position="286"/>
        <end position="353"/>
    </location>
</feature>
<keyword evidence="6" id="KW-1185">Reference proteome</keyword>
<gene>
    <name evidence="5" type="ORF">KDK_65440</name>
</gene>
<evidence type="ECO:0000256" key="3">
    <source>
        <dbReference type="SAM" id="Phobius"/>
    </source>
</evidence>
<dbReference type="PANTHER" id="PTHR19879">
    <property type="entry name" value="TRANSCRIPTION INITIATION FACTOR TFIID"/>
    <property type="match status" value="1"/>
</dbReference>
<dbReference type="Gene3D" id="2.130.10.10">
    <property type="entry name" value="YVTN repeat-like/Quinoprotein amine dehydrogenase"/>
    <property type="match status" value="3"/>
</dbReference>
<evidence type="ECO:0000259" key="4">
    <source>
        <dbReference type="Pfam" id="PF12894"/>
    </source>
</evidence>
<evidence type="ECO:0000256" key="2">
    <source>
        <dbReference type="SAM" id="MobiDB-lite"/>
    </source>
</evidence>
<accession>A0A402AUH3</accession>
<feature type="compositionally biased region" description="Polar residues" evidence="2">
    <location>
        <begin position="1"/>
        <end position="15"/>
    </location>
</feature>
<name>A0A402AUH3_9CHLR</name>
<dbReference type="RefSeq" id="WP_126555959.1">
    <property type="nucleotide sequence ID" value="NZ_BIFS01000002.1"/>
</dbReference>
<evidence type="ECO:0000256" key="1">
    <source>
        <dbReference type="PROSITE-ProRule" id="PRU00221"/>
    </source>
</evidence>
<dbReference type="InterPro" id="IPR024977">
    <property type="entry name" value="Apc4-like_WD40_dom"/>
</dbReference>